<proteinExistence type="predicted"/>
<evidence type="ECO:0000259" key="5">
    <source>
        <dbReference type="Pfam" id="PF01593"/>
    </source>
</evidence>
<evidence type="ECO:0000313" key="6">
    <source>
        <dbReference type="EMBL" id="QDU63730.1"/>
    </source>
</evidence>
<sequence length="487" mass="53510">MLAESTSREDSLAPRVTIVGGGLAGLAAASVLATREVKVTILEARPYLGGRASSFRDPTNDALLDNCQHVSMGCCTNLADFCERVGIADLLKDEETLYFQDERGRLSTMRSAPLPAPFHLLPSFLRLRHLSLGEKARIARGLHALFRTPTVGSDVSFRDWLMANGQTARTCDRYWGVILVSALNESLDRIDFRYARQVFVEGFAMNPRASVVKVPSVTLHEFYGERLERWLADHGVTVRLNSAVKLLSSNEGTIGDCRLRSGEVVTADHYILAIPGQRVLSLLPVEFAEHEDALARIGQMEYSPITSVHCWFDRPVMDLPHLVVIGRKIQWLFKRTAETSATAATDEGCYLQAVVSASRELVSLGKDAIQAAILEEIVEMFPEARDARLEHCRVVTERTATFSVTPGIDRLRPTQRTAIGNLWLAGDYTDTDWPATMEGAVRSGYLAANALLKSLGRAPQSLAEPLPASWFARKLIKSAALGNGSSS</sequence>
<dbReference type="InterPro" id="IPR050464">
    <property type="entry name" value="Zeta_carotene_desat/Oxidored"/>
</dbReference>
<evidence type="ECO:0000256" key="1">
    <source>
        <dbReference type="ARBA" id="ARBA00001974"/>
    </source>
</evidence>
<dbReference type="InterPro" id="IPR001613">
    <property type="entry name" value="Flavin_amine_oxidase"/>
</dbReference>
<dbReference type="Pfam" id="PF01593">
    <property type="entry name" value="Amino_oxidase"/>
    <property type="match status" value="1"/>
</dbReference>
<reference evidence="6 7" key="1">
    <citation type="submission" date="2019-02" db="EMBL/GenBank/DDBJ databases">
        <title>Deep-cultivation of Planctomycetes and their phenomic and genomic characterization uncovers novel biology.</title>
        <authorList>
            <person name="Wiegand S."/>
            <person name="Jogler M."/>
            <person name="Boedeker C."/>
            <person name="Pinto D."/>
            <person name="Vollmers J."/>
            <person name="Rivas-Marin E."/>
            <person name="Kohn T."/>
            <person name="Peeters S.H."/>
            <person name="Heuer A."/>
            <person name="Rast P."/>
            <person name="Oberbeckmann S."/>
            <person name="Bunk B."/>
            <person name="Jeske O."/>
            <person name="Meyerdierks A."/>
            <person name="Storesund J.E."/>
            <person name="Kallscheuer N."/>
            <person name="Luecker S."/>
            <person name="Lage O.M."/>
            <person name="Pohl T."/>
            <person name="Merkel B.J."/>
            <person name="Hornburger P."/>
            <person name="Mueller R.-W."/>
            <person name="Bruemmer F."/>
            <person name="Labrenz M."/>
            <person name="Spormann A.M."/>
            <person name="Op den Camp H."/>
            <person name="Overmann J."/>
            <person name="Amann R."/>
            <person name="Jetten M.S.M."/>
            <person name="Mascher T."/>
            <person name="Medema M.H."/>
            <person name="Devos D.P."/>
            <person name="Kaster A.-K."/>
            <person name="Ovreas L."/>
            <person name="Rohde M."/>
            <person name="Galperin M.Y."/>
            <person name="Jogler C."/>
        </authorList>
    </citation>
    <scope>NUCLEOTIDE SEQUENCE [LARGE SCALE GENOMIC DNA]</scope>
    <source>
        <strain evidence="6 7">Pan216</strain>
    </source>
</reference>
<dbReference type="KEGG" id="knv:Pan216_46110"/>
<evidence type="ECO:0000256" key="3">
    <source>
        <dbReference type="PIRSR" id="PIRSR601613-1"/>
    </source>
</evidence>
<dbReference type="AlphaFoldDB" id="A0A518B9R3"/>
<keyword evidence="4" id="KW-1133">Transmembrane helix</keyword>
<evidence type="ECO:0000256" key="2">
    <source>
        <dbReference type="ARBA" id="ARBA00023002"/>
    </source>
</evidence>
<dbReference type="SUPFAM" id="SSF51905">
    <property type="entry name" value="FAD/NAD(P)-binding domain"/>
    <property type="match status" value="1"/>
</dbReference>
<gene>
    <name evidence="6" type="primary">pds</name>
    <name evidence="6" type="ORF">Pan216_46110</name>
</gene>
<evidence type="ECO:0000256" key="4">
    <source>
        <dbReference type="SAM" id="Phobius"/>
    </source>
</evidence>
<dbReference type="InterPro" id="IPR002937">
    <property type="entry name" value="Amino_oxidase"/>
</dbReference>
<dbReference type="InterPro" id="IPR036188">
    <property type="entry name" value="FAD/NAD-bd_sf"/>
</dbReference>
<keyword evidence="7" id="KW-1185">Reference proteome</keyword>
<dbReference type="PANTHER" id="PTHR42923">
    <property type="entry name" value="PROTOPORPHYRINOGEN OXIDASE"/>
    <property type="match status" value="1"/>
</dbReference>
<keyword evidence="2 6" id="KW-0560">Oxidoreductase</keyword>
<keyword evidence="4" id="KW-0812">Transmembrane</keyword>
<dbReference type="EMBL" id="CP036279">
    <property type="protein sequence ID" value="QDU63730.1"/>
    <property type="molecule type" value="Genomic_DNA"/>
</dbReference>
<feature type="binding site" evidence="3">
    <location>
        <position position="244"/>
    </location>
    <ligand>
        <name>FAD</name>
        <dbReference type="ChEBI" id="CHEBI:57692"/>
    </ligand>
</feature>
<feature type="binding site" evidence="3">
    <location>
        <begin position="43"/>
        <end position="44"/>
    </location>
    <ligand>
        <name>FAD</name>
        <dbReference type="ChEBI" id="CHEBI:57692"/>
    </ligand>
</feature>
<protein>
    <submittedName>
        <fullName evidence="6">15-cis-phytoene desaturase</fullName>
        <ecNumber evidence="6">1.3.5.5</ecNumber>
    </submittedName>
</protein>
<accession>A0A518B9R3</accession>
<feature type="transmembrane region" description="Helical" evidence="4">
    <location>
        <begin position="12"/>
        <end position="33"/>
    </location>
</feature>
<dbReference type="PANTHER" id="PTHR42923:SF47">
    <property type="entry name" value="BLR3003 PROTEIN"/>
    <property type="match status" value="1"/>
</dbReference>
<comment type="cofactor">
    <cofactor evidence="1">
        <name>FAD</name>
        <dbReference type="ChEBI" id="CHEBI:57692"/>
    </cofactor>
</comment>
<dbReference type="NCBIfam" id="TIGR03467">
    <property type="entry name" value="HpnE"/>
    <property type="match status" value="1"/>
</dbReference>
<feature type="domain" description="Amine oxidase" evidence="5">
    <location>
        <begin position="23"/>
        <end position="452"/>
    </location>
</feature>
<dbReference type="Proteomes" id="UP000317093">
    <property type="component" value="Chromosome"/>
</dbReference>
<name>A0A518B9R3_9BACT</name>
<keyword evidence="4" id="KW-0472">Membrane</keyword>
<dbReference type="InterPro" id="IPR017830">
    <property type="entry name" value="SQase_HpnE"/>
</dbReference>
<evidence type="ECO:0000313" key="7">
    <source>
        <dbReference type="Proteomes" id="UP000317093"/>
    </source>
</evidence>
<dbReference type="GO" id="GO:0016491">
    <property type="term" value="F:oxidoreductase activity"/>
    <property type="evidence" value="ECO:0007669"/>
    <property type="project" value="UniProtKB-KW"/>
</dbReference>
<dbReference type="Gene3D" id="3.50.50.60">
    <property type="entry name" value="FAD/NAD(P)-binding domain"/>
    <property type="match status" value="1"/>
</dbReference>
<dbReference type="PRINTS" id="PR00757">
    <property type="entry name" value="AMINEOXDASEF"/>
</dbReference>
<dbReference type="EC" id="1.3.5.5" evidence="6"/>
<organism evidence="6 7">
    <name type="scientific">Kolteria novifilia</name>
    <dbReference type="NCBI Taxonomy" id="2527975"/>
    <lineage>
        <taxon>Bacteria</taxon>
        <taxon>Pseudomonadati</taxon>
        <taxon>Planctomycetota</taxon>
        <taxon>Planctomycetia</taxon>
        <taxon>Kolteriales</taxon>
        <taxon>Kolteriaceae</taxon>
        <taxon>Kolteria</taxon>
    </lineage>
</organism>